<reference evidence="2 3" key="1">
    <citation type="submission" date="2019-03" db="EMBL/GenBank/DDBJ databases">
        <title>First draft genome of Liparis tanakae, snailfish: a comprehensive survey of snailfish specific genes.</title>
        <authorList>
            <person name="Kim W."/>
            <person name="Song I."/>
            <person name="Jeong J.-H."/>
            <person name="Kim D."/>
            <person name="Kim S."/>
            <person name="Ryu S."/>
            <person name="Song J.Y."/>
            <person name="Lee S.K."/>
        </authorList>
    </citation>
    <scope>NUCLEOTIDE SEQUENCE [LARGE SCALE GENOMIC DNA]</scope>
    <source>
        <tissue evidence="2">Muscle</tissue>
    </source>
</reference>
<accession>A0A4Z2HYZ1</accession>
<dbReference type="Proteomes" id="UP000314294">
    <property type="component" value="Unassembled WGS sequence"/>
</dbReference>
<dbReference type="EMBL" id="SRLO01000166">
    <property type="protein sequence ID" value="TNN70203.1"/>
    <property type="molecule type" value="Genomic_DNA"/>
</dbReference>
<feature type="compositionally biased region" description="Polar residues" evidence="1">
    <location>
        <begin position="103"/>
        <end position="117"/>
    </location>
</feature>
<feature type="compositionally biased region" description="Low complexity" evidence="1">
    <location>
        <begin position="63"/>
        <end position="78"/>
    </location>
</feature>
<organism evidence="2 3">
    <name type="scientific">Liparis tanakae</name>
    <name type="common">Tanaka's snailfish</name>
    <dbReference type="NCBI Taxonomy" id="230148"/>
    <lineage>
        <taxon>Eukaryota</taxon>
        <taxon>Metazoa</taxon>
        <taxon>Chordata</taxon>
        <taxon>Craniata</taxon>
        <taxon>Vertebrata</taxon>
        <taxon>Euteleostomi</taxon>
        <taxon>Actinopterygii</taxon>
        <taxon>Neopterygii</taxon>
        <taxon>Teleostei</taxon>
        <taxon>Neoteleostei</taxon>
        <taxon>Acanthomorphata</taxon>
        <taxon>Eupercaria</taxon>
        <taxon>Perciformes</taxon>
        <taxon>Cottioidei</taxon>
        <taxon>Cottales</taxon>
        <taxon>Liparidae</taxon>
        <taxon>Liparis</taxon>
    </lineage>
</organism>
<name>A0A4Z2HYZ1_9TELE</name>
<gene>
    <name evidence="2" type="ORF">EYF80_019574</name>
</gene>
<sequence length="169" mass="18829">MTHRERKFSSWAGQRETGLSKSRRLLFTSCARPEVNVPIGSHQVPLLAERYSPRPHPGENTFRSAAQRSSQPQQLPARIPAFPKRSFEPSRQPDAKEKRLQPEKNSPNSNEACSPSRSGDIGWLTLWLLGQQNQATIPLAGPDGTLFLPEDVIQLNRINAGPITTQLSN</sequence>
<proteinExistence type="predicted"/>
<dbReference type="AlphaFoldDB" id="A0A4Z2HYZ1"/>
<keyword evidence="3" id="KW-1185">Reference proteome</keyword>
<evidence type="ECO:0000256" key="1">
    <source>
        <dbReference type="SAM" id="MobiDB-lite"/>
    </source>
</evidence>
<protein>
    <submittedName>
        <fullName evidence="2">Uncharacterized protein</fullName>
    </submittedName>
</protein>
<evidence type="ECO:0000313" key="3">
    <source>
        <dbReference type="Proteomes" id="UP000314294"/>
    </source>
</evidence>
<evidence type="ECO:0000313" key="2">
    <source>
        <dbReference type="EMBL" id="TNN70203.1"/>
    </source>
</evidence>
<feature type="compositionally biased region" description="Basic and acidic residues" evidence="1">
    <location>
        <begin position="85"/>
        <end position="102"/>
    </location>
</feature>
<feature type="region of interest" description="Disordered" evidence="1">
    <location>
        <begin position="38"/>
        <end position="117"/>
    </location>
</feature>
<comment type="caution">
    <text evidence="2">The sequence shown here is derived from an EMBL/GenBank/DDBJ whole genome shotgun (WGS) entry which is preliminary data.</text>
</comment>